<organism evidence="2 3">
    <name type="scientific">Abeliophyllum distichum</name>
    <dbReference type="NCBI Taxonomy" id="126358"/>
    <lineage>
        <taxon>Eukaryota</taxon>
        <taxon>Viridiplantae</taxon>
        <taxon>Streptophyta</taxon>
        <taxon>Embryophyta</taxon>
        <taxon>Tracheophyta</taxon>
        <taxon>Spermatophyta</taxon>
        <taxon>Magnoliopsida</taxon>
        <taxon>eudicotyledons</taxon>
        <taxon>Gunneridae</taxon>
        <taxon>Pentapetalae</taxon>
        <taxon>asterids</taxon>
        <taxon>lamiids</taxon>
        <taxon>Lamiales</taxon>
        <taxon>Oleaceae</taxon>
        <taxon>Forsythieae</taxon>
        <taxon>Abeliophyllum</taxon>
    </lineage>
</organism>
<accession>A0ABD1Q5M5</accession>
<name>A0ABD1Q5M5_9LAMI</name>
<evidence type="ECO:0000313" key="3">
    <source>
        <dbReference type="Proteomes" id="UP001604336"/>
    </source>
</evidence>
<gene>
    <name evidence="2" type="ORF">Adt_39263</name>
</gene>
<dbReference type="Proteomes" id="UP001604336">
    <property type="component" value="Unassembled WGS sequence"/>
</dbReference>
<proteinExistence type="predicted"/>
<feature type="compositionally biased region" description="Basic and acidic residues" evidence="1">
    <location>
        <begin position="16"/>
        <end position="39"/>
    </location>
</feature>
<evidence type="ECO:0000256" key="1">
    <source>
        <dbReference type="SAM" id="MobiDB-lite"/>
    </source>
</evidence>
<dbReference type="AlphaFoldDB" id="A0ABD1Q5M5"/>
<comment type="caution">
    <text evidence="2">The sequence shown here is derived from an EMBL/GenBank/DDBJ whole genome shotgun (WGS) entry which is preliminary data.</text>
</comment>
<evidence type="ECO:0000313" key="2">
    <source>
        <dbReference type="EMBL" id="KAL2471127.1"/>
    </source>
</evidence>
<sequence length="101" mass="11441">MKKEELPIILKLMGPHSEKPCKGFSSKDKSSRSRSDLDKTINNVADSSLELDHMISYEEKSKSEKSKFDEKCATLDKAKKNIIFNKVVAGRISKVVRKKVN</sequence>
<keyword evidence="3" id="KW-1185">Reference proteome</keyword>
<dbReference type="EMBL" id="JBFOLK010000012">
    <property type="protein sequence ID" value="KAL2471127.1"/>
    <property type="molecule type" value="Genomic_DNA"/>
</dbReference>
<reference evidence="3" key="1">
    <citation type="submission" date="2024-07" db="EMBL/GenBank/DDBJ databases">
        <title>Two chromosome-level genome assemblies of Korean endemic species Abeliophyllum distichum and Forsythia ovata (Oleaceae).</title>
        <authorList>
            <person name="Jang H."/>
        </authorList>
    </citation>
    <scope>NUCLEOTIDE SEQUENCE [LARGE SCALE GENOMIC DNA]</scope>
</reference>
<protein>
    <submittedName>
        <fullName evidence="2">Uncharacterized protein</fullName>
    </submittedName>
</protein>
<feature type="region of interest" description="Disordered" evidence="1">
    <location>
        <begin position="14"/>
        <end position="39"/>
    </location>
</feature>